<comment type="caution">
    <text evidence="1">The sequence shown here is derived from an EMBL/GenBank/DDBJ whole genome shotgun (WGS) entry which is preliminary data.</text>
</comment>
<accession>A0A9J6QPE5</accession>
<dbReference type="NCBIfam" id="TIGR01784">
    <property type="entry name" value="T_den_put_tspse"/>
    <property type="match status" value="1"/>
</dbReference>
<dbReference type="InterPro" id="IPR010106">
    <property type="entry name" value="RpnA"/>
</dbReference>
<dbReference type="Proteomes" id="UP001065549">
    <property type="component" value="Unassembled WGS sequence"/>
</dbReference>
<dbReference type="EMBL" id="JAOSHN010000005">
    <property type="protein sequence ID" value="MCU7379232.1"/>
    <property type="molecule type" value="Genomic_DNA"/>
</dbReference>
<name>A0A9J6QPE5_9FIRM</name>
<dbReference type="PANTHER" id="PTHR41317:SF1">
    <property type="entry name" value="PD-(D_E)XK NUCLEASE FAMILY TRANSPOSASE"/>
    <property type="match status" value="1"/>
</dbReference>
<gene>
    <name evidence="1" type="ORF">OBO34_12835</name>
</gene>
<reference evidence="1" key="1">
    <citation type="submission" date="2022-09" db="EMBL/GenBank/DDBJ databases">
        <title>Culturomic study of gut microbiota in children with autism spectrum disorder.</title>
        <authorList>
            <person name="Efimov B.A."/>
            <person name="Chaplin A.V."/>
            <person name="Sokolova S.R."/>
            <person name="Pikina A.P."/>
            <person name="Korzhanova M."/>
            <person name="Belova V."/>
            <person name="Korostin D."/>
        </authorList>
    </citation>
    <scope>NUCLEOTIDE SEQUENCE</scope>
    <source>
        <strain evidence="1">ASD5510</strain>
    </source>
</reference>
<dbReference type="PANTHER" id="PTHR41317">
    <property type="entry name" value="PD-(D_E)XK NUCLEASE FAMILY TRANSPOSASE"/>
    <property type="match status" value="1"/>
</dbReference>
<proteinExistence type="predicted"/>
<dbReference type="Pfam" id="PF12784">
    <property type="entry name" value="PDDEXK_2"/>
    <property type="match status" value="1"/>
</dbReference>
<keyword evidence="2" id="KW-1185">Reference proteome</keyword>
<organism evidence="1 2">
    <name type="scientific">Hominibacterium faecale</name>
    <dbReference type="NCBI Taxonomy" id="2839743"/>
    <lineage>
        <taxon>Bacteria</taxon>
        <taxon>Bacillati</taxon>
        <taxon>Bacillota</taxon>
        <taxon>Clostridia</taxon>
        <taxon>Peptostreptococcales</taxon>
        <taxon>Anaerovoracaceae</taxon>
        <taxon>Hominibacterium</taxon>
    </lineage>
</organism>
<protein>
    <submittedName>
        <fullName evidence="1">Rpn family recombination-promoting nuclease/putative transposase</fullName>
    </submittedName>
</protein>
<evidence type="ECO:0000313" key="1">
    <source>
        <dbReference type="EMBL" id="MCU7379232.1"/>
    </source>
</evidence>
<evidence type="ECO:0000313" key="2">
    <source>
        <dbReference type="Proteomes" id="UP001065549"/>
    </source>
</evidence>
<sequence>MFKAVYGREDEECKQALIAVLNLILDRKDNPITAIVYKNPFNVRENETQKESILDIKAETEQGELLDLEIHLLYDADFIHRNIYYHGGMITQALESGEEYVKIKKTISIFIVDFCLFPQTDQYASKFLFKEERENFVLTELVELHYLELPKVNPDRKKTAGELTKLERYLEYLRCAGDVSCREYLEDLRSQGGKEIAMTEKLLRKATADEIVREQAIARDKFRLQQHCREVQFKKGLAQAFEDGQKEGIAQGRSQGISQGISQGKEEGQKELVRNLAASGMERQQIARMTKLSLETVEAWLEG</sequence>
<dbReference type="AlphaFoldDB" id="A0A9J6QPE5"/>